<organism evidence="4">
    <name type="scientific">Brugia timori</name>
    <dbReference type="NCBI Taxonomy" id="42155"/>
    <lineage>
        <taxon>Eukaryota</taxon>
        <taxon>Metazoa</taxon>
        <taxon>Ecdysozoa</taxon>
        <taxon>Nematoda</taxon>
        <taxon>Chromadorea</taxon>
        <taxon>Rhabditida</taxon>
        <taxon>Spirurina</taxon>
        <taxon>Spiruromorpha</taxon>
        <taxon>Filarioidea</taxon>
        <taxon>Onchocercidae</taxon>
        <taxon>Brugia</taxon>
    </lineage>
</organism>
<evidence type="ECO:0000313" key="2">
    <source>
        <dbReference type="EMBL" id="VDO36593.1"/>
    </source>
</evidence>
<feature type="transmembrane region" description="Helical" evidence="1">
    <location>
        <begin position="34"/>
        <end position="54"/>
    </location>
</feature>
<reference evidence="2 3" key="2">
    <citation type="submission" date="2018-11" db="EMBL/GenBank/DDBJ databases">
        <authorList>
            <consortium name="Pathogen Informatics"/>
        </authorList>
    </citation>
    <scope>NUCLEOTIDE SEQUENCE [LARGE SCALE GENOMIC DNA]</scope>
</reference>
<dbReference type="WBParaSite" id="BTMF_0001271601-mRNA-1">
    <property type="protein sequence ID" value="BTMF_0001271601-mRNA-1"/>
    <property type="gene ID" value="BTMF_0001271601"/>
</dbReference>
<evidence type="ECO:0000313" key="3">
    <source>
        <dbReference type="Proteomes" id="UP000280834"/>
    </source>
</evidence>
<sequence>MTSQFLHASKISWVHLRGCGSIVMMPLEVALDSYSILEVFRALWFLVNFCVYFFHTFQT</sequence>
<keyword evidence="1" id="KW-1133">Transmembrane helix</keyword>
<gene>
    <name evidence="2" type="ORF">BTMF_LOCUS10728</name>
</gene>
<keyword evidence="1" id="KW-0472">Membrane</keyword>
<name>A0A0R3QY92_9BILA</name>
<protein>
    <submittedName>
        <fullName evidence="4">Ovule protein</fullName>
    </submittedName>
</protein>
<dbReference type="AlphaFoldDB" id="A0A0R3QY92"/>
<dbReference type="Proteomes" id="UP000280834">
    <property type="component" value="Unassembled WGS sequence"/>
</dbReference>
<evidence type="ECO:0000313" key="4">
    <source>
        <dbReference type="WBParaSite" id="BTMF_0001271601-mRNA-1"/>
    </source>
</evidence>
<reference evidence="4" key="1">
    <citation type="submission" date="2017-02" db="UniProtKB">
        <authorList>
            <consortium name="WormBaseParasite"/>
        </authorList>
    </citation>
    <scope>IDENTIFICATION</scope>
</reference>
<evidence type="ECO:0000256" key="1">
    <source>
        <dbReference type="SAM" id="Phobius"/>
    </source>
</evidence>
<dbReference type="EMBL" id="UZAG01017779">
    <property type="protein sequence ID" value="VDO36593.1"/>
    <property type="molecule type" value="Genomic_DNA"/>
</dbReference>
<keyword evidence="3" id="KW-1185">Reference proteome</keyword>
<accession>A0A0R3QY92</accession>
<proteinExistence type="predicted"/>
<keyword evidence="1" id="KW-0812">Transmembrane</keyword>